<dbReference type="InterPro" id="IPR016024">
    <property type="entry name" value="ARM-type_fold"/>
</dbReference>
<accession>A0A9N8W0S2</accession>
<keyword evidence="2" id="KW-0813">Transport</keyword>
<dbReference type="SMART" id="SM00185">
    <property type="entry name" value="ARM"/>
    <property type="match status" value="6"/>
</dbReference>
<evidence type="ECO:0000256" key="6">
    <source>
        <dbReference type="SAM" id="MobiDB-lite"/>
    </source>
</evidence>
<dbReference type="SUPFAM" id="SSF48371">
    <property type="entry name" value="ARM repeat"/>
    <property type="match status" value="1"/>
</dbReference>
<evidence type="ECO:0000256" key="4">
    <source>
        <dbReference type="ARBA" id="ARBA00022927"/>
    </source>
</evidence>
<evidence type="ECO:0000256" key="2">
    <source>
        <dbReference type="ARBA" id="ARBA00022448"/>
    </source>
</evidence>
<evidence type="ECO:0000256" key="5">
    <source>
        <dbReference type="PROSITE-ProRule" id="PRU00259"/>
    </source>
</evidence>
<dbReference type="OrthoDB" id="10278675at2759"/>
<reference evidence="7" key="1">
    <citation type="submission" date="2021-06" db="EMBL/GenBank/DDBJ databases">
        <authorList>
            <person name="Kallberg Y."/>
            <person name="Tangrot J."/>
            <person name="Rosling A."/>
        </authorList>
    </citation>
    <scope>NUCLEOTIDE SEQUENCE</scope>
    <source>
        <strain evidence="7">IA702</strain>
    </source>
</reference>
<comment type="caution">
    <text evidence="7">The sequence shown here is derived from an EMBL/GenBank/DDBJ whole genome shotgun (WGS) entry which is preliminary data.</text>
</comment>
<comment type="similarity">
    <text evidence="1">Belongs to the importin alpha family.</text>
</comment>
<dbReference type="Gene3D" id="1.25.10.10">
    <property type="entry name" value="Leucine-rich Repeat Variant"/>
    <property type="match status" value="1"/>
</dbReference>
<feature type="repeat" description="ARM" evidence="5">
    <location>
        <begin position="101"/>
        <end position="143"/>
    </location>
</feature>
<keyword evidence="3" id="KW-0677">Repeat</keyword>
<evidence type="ECO:0000256" key="1">
    <source>
        <dbReference type="ARBA" id="ARBA00010394"/>
    </source>
</evidence>
<dbReference type="PANTHER" id="PTHR23316">
    <property type="entry name" value="IMPORTIN ALPHA"/>
    <property type="match status" value="1"/>
</dbReference>
<keyword evidence="4" id="KW-0653">Protein transport</keyword>
<sequence>MPRTKSYTPRTAGEFVRSLESSTAACEGDGSTTSRDKDRSRQQRKFKYGVNDGGDEKTIMKLFSDQYIDQIRATEAIAFMTRNSSCWESHSQIACKIINLGCLPKLVGSLRSKNIGLVYLAAEVLGNICTSRARTRLVLQANAKSALIECLDHTSPRVQEKALFALGRIYQWCDYGMGRHSFLPDDLSPLLSFTKDSLDLPLLRGISYALASATTVVKPEWMFIIAYDLAKLHHFLASHIYTEDDEVLKHITTGLCSLSKHKQEHSFFIQYGICRRLVQLLQNDVVQEKVGECIYNLSAGTLETRQTIINCGCLTTLLDLIHPLTRPKLQETAYKIICKLASAGSIYQVQAIIRANAIPYLIDILENRYELPDYQDELRDLICNAVCVITRNVDGEHIKYLIARGCVSALCKEMGGSISDETKSAILDALDNFVDTWDKLKRKERHDIRDFARHIAVARDVLNMYRSRAQ</sequence>
<dbReference type="AlphaFoldDB" id="A0A9N8W0S2"/>
<dbReference type="Proteomes" id="UP000789572">
    <property type="component" value="Unassembled WGS sequence"/>
</dbReference>
<feature type="region of interest" description="Disordered" evidence="6">
    <location>
        <begin position="18"/>
        <end position="42"/>
    </location>
</feature>
<proteinExistence type="inferred from homology"/>
<dbReference type="GO" id="GO:0015031">
    <property type="term" value="P:protein transport"/>
    <property type="evidence" value="ECO:0007669"/>
    <property type="project" value="UniProtKB-KW"/>
</dbReference>
<evidence type="ECO:0000313" key="7">
    <source>
        <dbReference type="EMBL" id="CAG8469953.1"/>
    </source>
</evidence>
<dbReference type="InterPro" id="IPR011989">
    <property type="entry name" value="ARM-like"/>
</dbReference>
<evidence type="ECO:0000256" key="3">
    <source>
        <dbReference type="ARBA" id="ARBA00022737"/>
    </source>
</evidence>
<dbReference type="PROSITE" id="PS50176">
    <property type="entry name" value="ARM_REPEAT"/>
    <property type="match status" value="1"/>
</dbReference>
<dbReference type="Pfam" id="PF02985">
    <property type="entry name" value="HEAT"/>
    <property type="match status" value="1"/>
</dbReference>
<dbReference type="EMBL" id="CAJVPJ010000063">
    <property type="protein sequence ID" value="CAG8469953.1"/>
    <property type="molecule type" value="Genomic_DNA"/>
</dbReference>
<organism evidence="7 8">
    <name type="scientific">Paraglomus occultum</name>
    <dbReference type="NCBI Taxonomy" id="144539"/>
    <lineage>
        <taxon>Eukaryota</taxon>
        <taxon>Fungi</taxon>
        <taxon>Fungi incertae sedis</taxon>
        <taxon>Mucoromycota</taxon>
        <taxon>Glomeromycotina</taxon>
        <taxon>Glomeromycetes</taxon>
        <taxon>Paraglomerales</taxon>
        <taxon>Paraglomeraceae</taxon>
        <taxon>Paraglomus</taxon>
    </lineage>
</organism>
<dbReference type="InterPro" id="IPR000357">
    <property type="entry name" value="HEAT"/>
</dbReference>
<gene>
    <name evidence="7" type="ORF">POCULU_LOCUS991</name>
</gene>
<evidence type="ECO:0000313" key="8">
    <source>
        <dbReference type="Proteomes" id="UP000789572"/>
    </source>
</evidence>
<keyword evidence="8" id="KW-1185">Reference proteome</keyword>
<protein>
    <submittedName>
        <fullName evidence="7">6381_t:CDS:1</fullName>
    </submittedName>
</protein>
<dbReference type="InterPro" id="IPR000225">
    <property type="entry name" value="Armadillo"/>
</dbReference>
<name>A0A9N8W0S2_9GLOM</name>